<protein>
    <recommendedName>
        <fullName evidence="3">DUF469 family protein</fullName>
    </recommendedName>
</protein>
<evidence type="ECO:0008006" key="3">
    <source>
        <dbReference type="Google" id="ProtNLM"/>
    </source>
</evidence>
<dbReference type="PANTHER" id="PTHR38778">
    <property type="entry name" value="CYTOPLASMIC PROTEIN-RELATED"/>
    <property type="match status" value="1"/>
</dbReference>
<dbReference type="EMBL" id="VLKG01000008">
    <property type="protein sequence ID" value="TWH64601.1"/>
    <property type="molecule type" value="Genomic_DNA"/>
</dbReference>
<dbReference type="RefSeq" id="WP_144571971.1">
    <property type="nucleotide sequence ID" value="NZ_VLKG01000008.1"/>
</dbReference>
<accession>A0A562I0Q8</accession>
<reference evidence="1 2" key="1">
    <citation type="submission" date="2019-07" db="EMBL/GenBank/DDBJ databases">
        <title>Genomic Encyclopedia of Type Strains, Phase I: the one thousand microbial genomes (KMG-I) project.</title>
        <authorList>
            <person name="Kyrpides N."/>
        </authorList>
    </citation>
    <scope>NUCLEOTIDE SEQUENCE [LARGE SCALE GENOMIC DNA]</scope>
    <source>
        <strain evidence="1 2">DSM 375</strain>
    </source>
</reference>
<evidence type="ECO:0000313" key="2">
    <source>
        <dbReference type="Proteomes" id="UP000319627"/>
    </source>
</evidence>
<dbReference type="Proteomes" id="UP000319627">
    <property type="component" value="Unassembled WGS sequence"/>
</dbReference>
<evidence type="ECO:0000313" key="1">
    <source>
        <dbReference type="EMBL" id="TWH64601.1"/>
    </source>
</evidence>
<proteinExistence type="predicted"/>
<sequence>MLKPVSKPRSRRLRKKLHIDEFQQLGFRIEFKLRPGMTDAQEDNFWDEFILEAIEANQLLFAGSETGFVVPMGSVSATPEHQQRVQTWLKARLEVFSVNIGPLMDAWYPESL</sequence>
<dbReference type="PANTHER" id="PTHR38778:SF1">
    <property type="entry name" value="CYTOPLASMIC PROTEIN"/>
    <property type="match status" value="1"/>
</dbReference>
<gene>
    <name evidence="1" type="ORF">LX59_02271</name>
</gene>
<comment type="caution">
    <text evidence="1">The sequence shown here is derived from an EMBL/GenBank/DDBJ whole genome shotgun (WGS) entry which is preliminary data.</text>
</comment>
<dbReference type="InterPro" id="IPR007416">
    <property type="entry name" value="YggL_50S_bp"/>
</dbReference>
<dbReference type="AlphaFoldDB" id="A0A562I0Q8"/>
<name>A0A562I0Q8_9GAMM</name>
<dbReference type="GO" id="GO:0005829">
    <property type="term" value="C:cytosol"/>
    <property type="evidence" value="ECO:0007669"/>
    <property type="project" value="TreeGrafter"/>
</dbReference>
<keyword evidence="2" id="KW-1185">Reference proteome</keyword>
<organism evidence="1 2">
    <name type="scientific">Azomonas agilis</name>
    <dbReference type="NCBI Taxonomy" id="116849"/>
    <lineage>
        <taxon>Bacteria</taxon>
        <taxon>Pseudomonadati</taxon>
        <taxon>Pseudomonadota</taxon>
        <taxon>Gammaproteobacteria</taxon>
        <taxon>Pseudomonadales</taxon>
        <taxon>Pseudomonadaceae</taxon>
        <taxon>Azomonas</taxon>
    </lineage>
</organism>
<dbReference type="Pfam" id="PF04320">
    <property type="entry name" value="YggL_50S_bp"/>
    <property type="match status" value="1"/>
</dbReference>
<dbReference type="OrthoDB" id="9114861at2"/>